<dbReference type="Proteomes" id="UP000254291">
    <property type="component" value="Unassembled WGS sequence"/>
</dbReference>
<evidence type="ECO:0000313" key="2">
    <source>
        <dbReference type="Proteomes" id="UP000254291"/>
    </source>
</evidence>
<dbReference type="RefSeq" id="WP_234787840.1">
    <property type="nucleotide sequence ID" value="NZ_JACKST010000159.1"/>
</dbReference>
<sequence length="49" mass="5410">MPVRGPYGHFPTRADLVDAVFVRTLAEAQQTLDTVDLTWLPPSGTLLGW</sequence>
<gene>
    <name evidence="1" type="ORF">NCTC10742_00711</name>
</gene>
<dbReference type="AlphaFoldDB" id="A0A378SJD9"/>
<dbReference type="EMBL" id="UGQM01000001">
    <property type="protein sequence ID" value="STZ41507.1"/>
    <property type="molecule type" value="Genomic_DNA"/>
</dbReference>
<evidence type="ECO:0000313" key="1">
    <source>
        <dbReference type="EMBL" id="STZ41507.1"/>
    </source>
</evidence>
<proteinExistence type="predicted"/>
<organism evidence="1 2">
    <name type="scientific">Mycolicibacterium gilvum</name>
    <dbReference type="NCBI Taxonomy" id="1804"/>
    <lineage>
        <taxon>Bacteria</taxon>
        <taxon>Bacillati</taxon>
        <taxon>Actinomycetota</taxon>
        <taxon>Actinomycetes</taxon>
        <taxon>Mycobacteriales</taxon>
        <taxon>Mycobacteriaceae</taxon>
        <taxon>Mycolicibacterium</taxon>
    </lineage>
</organism>
<protein>
    <submittedName>
        <fullName evidence="1">Transcriptional regulator</fullName>
    </submittedName>
</protein>
<dbReference type="Gene3D" id="1.10.357.10">
    <property type="entry name" value="Tetracycline Repressor, domain 2"/>
    <property type="match status" value="1"/>
</dbReference>
<name>A0A378SJD9_9MYCO</name>
<reference evidence="1 2" key="1">
    <citation type="submission" date="2018-06" db="EMBL/GenBank/DDBJ databases">
        <authorList>
            <consortium name="Pathogen Informatics"/>
            <person name="Doyle S."/>
        </authorList>
    </citation>
    <scope>NUCLEOTIDE SEQUENCE [LARGE SCALE GENOMIC DNA]</scope>
    <source>
        <strain evidence="1 2">NCTC10742</strain>
    </source>
</reference>
<accession>A0A378SJD9</accession>